<accession>A0A1X0RMW7</accession>
<dbReference type="AlphaFoldDB" id="A0A1X0RMW7"/>
<sequence>KELVVQHFQLRQANWRISQLSKLQDKWDRMLRQYKHYSILSLPLPSIETQIEFQRYIPASYHPESSNPCLDQANRQTATEYFYSHLYSPNPVDELVIDQLLIHLPESLRLMENQHDALSAPITLEKIIQHSQRSPSKAVQRATVCLTKS</sequence>
<organism evidence="1 2">
    <name type="scientific">Rhizopus microsporus</name>
    <dbReference type="NCBI Taxonomy" id="58291"/>
    <lineage>
        <taxon>Eukaryota</taxon>
        <taxon>Fungi</taxon>
        <taxon>Fungi incertae sedis</taxon>
        <taxon>Mucoromycota</taxon>
        <taxon>Mucoromycotina</taxon>
        <taxon>Mucoromycetes</taxon>
        <taxon>Mucorales</taxon>
        <taxon>Mucorineae</taxon>
        <taxon>Rhizopodaceae</taxon>
        <taxon>Rhizopus</taxon>
    </lineage>
</organism>
<reference evidence="1 2" key="1">
    <citation type="journal article" date="2016" name="Proc. Natl. Acad. Sci. U.S.A.">
        <title>Lipid metabolic changes in an early divergent fungus govern the establishment of a mutualistic symbiosis with endobacteria.</title>
        <authorList>
            <person name="Lastovetsky O.A."/>
            <person name="Gaspar M.L."/>
            <person name="Mondo S.J."/>
            <person name="LaButti K.M."/>
            <person name="Sandor L."/>
            <person name="Grigoriev I.V."/>
            <person name="Henry S.A."/>
            <person name="Pawlowska T.E."/>
        </authorList>
    </citation>
    <scope>NUCLEOTIDE SEQUENCE [LARGE SCALE GENOMIC DNA]</scope>
    <source>
        <strain evidence="1 2">ATCC 11559</strain>
    </source>
</reference>
<protein>
    <submittedName>
        <fullName evidence="1">Uncharacterized protein</fullName>
    </submittedName>
</protein>
<dbReference type="Proteomes" id="UP000242381">
    <property type="component" value="Unassembled WGS sequence"/>
</dbReference>
<gene>
    <name evidence="1" type="ORF">BCV71DRAFT_239352</name>
</gene>
<name>A0A1X0RMW7_RHIZD</name>
<proteinExistence type="predicted"/>
<evidence type="ECO:0000313" key="2">
    <source>
        <dbReference type="Proteomes" id="UP000242381"/>
    </source>
</evidence>
<evidence type="ECO:0000313" key="1">
    <source>
        <dbReference type="EMBL" id="ORE13340.1"/>
    </source>
</evidence>
<feature type="non-terminal residue" evidence="1">
    <location>
        <position position="1"/>
    </location>
</feature>
<dbReference type="EMBL" id="KV921545">
    <property type="protein sequence ID" value="ORE13340.1"/>
    <property type="molecule type" value="Genomic_DNA"/>
</dbReference>